<name>A0A3A9YUF2_9ACTN</name>
<gene>
    <name evidence="2" type="ORF">D7223_28545</name>
</gene>
<protein>
    <recommendedName>
        <fullName evidence="4">DUF624 domain-containing protein</fullName>
    </recommendedName>
</protein>
<accession>A0A3A9YUF2</accession>
<dbReference type="RefSeq" id="WP_120732032.1">
    <property type="nucleotide sequence ID" value="NZ_RBAK01000016.1"/>
</dbReference>
<proteinExistence type="predicted"/>
<comment type="caution">
    <text evidence="2">The sequence shown here is derived from an EMBL/GenBank/DDBJ whole genome shotgun (WGS) entry which is preliminary data.</text>
</comment>
<keyword evidence="3" id="KW-1185">Reference proteome</keyword>
<evidence type="ECO:0000256" key="1">
    <source>
        <dbReference type="SAM" id="Phobius"/>
    </source>
</evidence>
<dbReference type="EMBL" id="RBAK01000016">
    <property type="protein sequence ID" value="RKN39648.1"/>
    <property type="molecule type" value="Genomic_DNA"/>
</dbReference>
<evidence type="ECO:0000313" key="2">
    <source>
        <dbReference type="EMBL" id="RKN39648.1"/>
    </source>
</evidence>
<feature type="transmembrane region" description="Helical" evidence="1">
    <location>
        <begin position="70"/>
        <end position="97"/>
    </location>
</feature>
<keyword evidence="1" id="KW-0812">Transmembrane</keyword>
<evidence type="ECO:0008006" key="4">
    <source>
        <dbReference type="Google" id="ProtNLM"/>
    </source>
</evidence>
<organism evidence="2 3">
    <name type="scientific">Micromonospora endolithica</name>
    <dbReference type="NCBI Taxonomy" id="230091"/>
    <lineage>
        <taxon>Bacteria</taxon>
        <taxon>Bacillati</taxon>
        <taxon>Actinomycetota</taxon>
        <taxon>Actinomycetes</taxon>
        <taxon>Micromonosporales</taxon>
        <taxon>Micromonosporaceae</taxon>
        <taxon>Micromonospora</taxon>
    </lineage>
</organism>
<dbReference type="Proteomes" id="UP000281726">
    <property type="component" value="Unassembled WGS sequence"/>
</dbReference>
<evidence type="ECO:0000313" key="3">
    <source>
        <dbReference type="Proteomes" id="UP000281726"/>
    </source>
</evidence>
<keyword evidence="1" id="KW-1133">Transmembrane helix</keyword>
<feature type="transmembrane region" description="Helical" evidence="1">
    <location>
        <begin position="153"/>
        <end position="186"/>
    </location>
</feature>
<keyword evidence="1" id="KW-0472">Membrane</keyword>
<feature type="transmembrane region" description="Helical" evidence="1">
    <location>
        <begin position="109"/>
        <end position="133"/>
    </location>
</feature>
<dbReference type="AlphaFoldDB" id="A0A3A9YUF2"/>
<feature type="transmembrane region" description="Helical" evidence="1">
    <location>
        <begin position="23"/>
        <end position="50"/>
    </location>
</feature>
<reference evidence="2 3" key="1">
    <citation type="journal article" date="2004" name="Syst. Appl. Microbiol.">
        <title>Cryptoendolithic actinomycetes from antarctic sandstone rock samples: Micromonospora endolithica sp. nov. and two isolates related to Micromonospora coerulea Jensen 1932.</title>
        <authorList>
            <person name="Hirsch P."/>
            <person name="Mevs U."/>
            <person name="Kroppenstedt R.M."/>
            <person name="Schumann P."/>
            <person name="Stackebrandt E."/>
        </authorList>
    </citation>
    <scope>NUCLEOTIDE SEQUENCE [LARGE SCALE GENOMIC DNA]</scope>
    <source>
        <strain evidence="2 3">JCM 12677</strain>
    </source>
</reference>
<sequence length="209" mass="20346">MRPPQDGPVRSDWRDVLTDATDLALLGVLLSVAALPVFTAGAAVATASAAVHDRLTTGGWPGARQTLSRFVRAVPAGVAVGALALAAFGLLALDVAALAAGRVPGGGPLLLVTVGAAAALAGWAGLAVVQVGAGRGWRAAAGAATEVCRAHPGTWAAAGATALVAALLAVLVTPIALPILAGYALAALHAVARRVAGTPAVAPAPARPR</sequence>